<dbReference type="GO" id="GO:0060090">
    <property type="term" value="F:molecular adaptor activity"/>
    <property type="evidence" value="ECO:0007669"/>
    <property type="project" value="InterPro"/>
</dbReference>
<feature type="coiled-coil region" evidence="6">
    <location>
        <begin position="714"/>
        <end position="790"/>
    </location>
</feature>
<dbReference type="Pfam" id="PF10495">
    <property type="entry name" value="PACT_coil_coil"/>
    <property type="match status" value="1"/>
</dbReference>
<dbReference type="Ensembl" id="ENST00000681412.1">
    <property type="protein sequence ID" value="ENSP00000506486.1"/>
    <property type="gene ID" value="ENSG00000127914.19"/>
</dbReference>
<dbReference type="GO" id="GO:0005813">
    <property type="term" value="C:centrosome"/>
    <property type="evidence" value="ECO:0000314"/>
    <property type="project" value="HPA"/>
</dbReference>
<keyword evidence="10" id="KW-1185">Reference proteome</keyword>
<feature type="coiled-coil region" evidence="6">
    <location>
        <begin position="3210"/>
        <end position="3283"/>
    </location>
</feature>
<feature type="region of interest" description="Disordered" evidence="7">
    <location>
        <begin position="1682"/>
        <end position="1713"/>
    </location>
</feature>
<dbReference type="InterPro" id="IPR028745">
    <property type="entry name" value="AKAP9/Pericentrin"/>
</dbReference>
<dbReference type="GeneTree" id="ENSGT00730000110871"/>
<evidence type="ECO:0000256" key="6">
    <source>
        <dbReference type="SAM" id="Coils"/>
    </source>
</evidence>
<dbReference type="OrthoDB" id="2020852at2759"/>
<dbReference type="EMBL" id="AC003086">
    <property type="status" value="NOT_ANNOTATED_CDS"/>
    <property type="molecule type" value="Genomic_DNA"/>
</dbReference>
<dbReference type="GO" id="GO:0003677">
    <property type="term" value="F:DNA binding"/>
    <property type="evidence" value="ECO:0007669"/>
    <property type="project" value="InterPro"/>
</dbReference>
<name>A0A7P0TBH8_HUMAN</name>
<dbReference type="Bgee" id="ENSG00000127914">
    <property type="expression patterns" value="Expressed in jejunal mucosa and 198 other cell types or tissues"/>
</dbReference>
<reference evidence="9" key="5">
    <citation type="submission" date="2025-09" db="UniProtKB">
        <authorList>
            <consortium name="Ensembl"/>
        </authorList>
    </citation>
    <scope>IDENTIFICATION</scope>
</reference>
<feature type="coiled-coil region" evidence="6">
    <location>
        <begin position="1573"/>
        <end position="1643"/>
    </location>
</feature>
<feature type="coiled-coil region" evidence="6">
    <location>
        <begin position="3126"/>
        <end position="3181"/>
    </location>
</feature>
<keyword evidence="5" id="KW-0206">Cytoskeleton</keyword>
<proteinExistence type="evidence at protein level"/>
<feature type="coiled-coil region" evidence="6">
    <location>
        <begin position="3585"/>
        <end position="3626"/>
    </location>
</feature>
<dbReference type="OpenTargets" id="ENSG00000127914"/>
<reference evidence="9 10" key="1">
    <citation type="journal article" date="2001" name="Nature">
        <title>Initial sequencing and analysis of the human genome.</title>
        <authorList>
            <consortium name="International Human Genome Sequencing Consortium"/>
            <person name="Lander E.S."/>
            <person name="Linton L.M."/>
            <person name="Birren B."/>
            <person name="Nusbaum C."/>
            <person name="Zody M.C."/>
            <person name="Baldwin J."/>
            <person name="Devon K."/>
            <person name="Dewar K."/>
            <person name="Doyle M."/>
            <person name="FitzHugh W."/>
            <person name="Funke R."/>
            <person name="Gage D."/>
            <person name="Harris K."/>
            <person name="Heaford A."/>
            <person name="Howland J."/>
            <person name="Kann L."/>
            <person name="Lehoczky J."/>
            <person name="LeVine R."/>
            <person name="McEwan P."/>
            <person name="McKernan K."/>
            <person name="Meldrim J."/>
            <person name="Mesirov J.P."/>
            <person name="Miranda C."/>
            <person name="Morris W."/>
            <person name="Naylor J."/>
            <person name="Raymond C."/>
            <person name="Rosetti M."/>
            <person name="Santos R."/>
            <person name="Sheridan A."/>
            <person name="Sougnez C."/>
            <person name="Stange-Thomann N."/>
            <person name="Stojanovic N."/>
            <person name="Subramanian A."/>
            <person name="Wyman D."/>
            <person name="Rogers J."/>
            <person name="Sulston J."/>
            <person name="Ainscough R."/>
            <person name="Beck S."/>
            <person name="Bentley D."/>
            <person name="Burton J."/>
            <person name="Clee C."/>
            <person name="Carter N."/>
            <person name="Coulson A."/>
            <person name="Deadman R."/>
            <person name="Deloukas P."/>
            <person name="Dunham A."/>
            <person name="Dunham I."/>
            <person name="Durbin R."/>
            <person name="French L."/>
            <person name="Grafham D."/>
            <person name="Gregory S."/>
            <person name="Hubbard T."/>
            <person name="Humphray S."/>
            <person name="Hunt A."/>
            <person name="Jones M."/>
            <person name="Lloyd C."/>
            <person name="McMurray A."/>
            <person name="Matthews L."/>
            <person name="Mercer S."/>
            <person name="Milne S."/>
            <person name="Mullikin J.C."/>
            <person name="Mungall A."/>
            <person name="Plumb R."/>
            <person name="Ross M."/>
            <person name="Shownkeen R."/>
            <person name="Sims S."/>
            <person name="Waterston R.H."/>
            <person name="Wilson R.K."/>
            <person name="Hillier L.W."/>
            <person name="McPherson J.D."/>
            <person name="Marra M.A."/>
            <person name="Mardis E.R."/>
            <person name="Fulton L.A."/>
            <person name="Chinwalla A.T."/>
            <person name="Pepin K.H."/>
            <person name="Gish W.R."/>
            <person name="Chissoe S.L."/>
            <person name="Wendl M.C."/>
            <person name="Delehaunty K.D."/>
            <person name="Miner T.L."/>
            <person name="Delehaunty A."/>
            <person name="Kramer J.B."/>
            <person name="Cook L.L."/>
            <person name="Fulton R.S."/>
            <person name="Johnson D.L."/>
            <person name="Minx P.J."/>
            <person name="Clifton S.W."/>
            <person name="Hawkins T."/>
            <person name="Branscomb E."/>
            <person name="Predki P."/>
            <person name="Richardson P."/>
            <person name="Wenning S."/>
            <person name="Slezak T."/>
            <person name="Doggett N."/>
            <person name="Cheng J.F."/>
            <person name="Olsen A."/>
            <person name="Lucas S."/>
            <person name="Elkin C."/>
            <person name="Uberbacher E."/>
            <person name="Frazier M."/>
            <person name="Gibbs R.A."/>
            <person name="Muzny D.M."/>
            <person name="Scherer S.E."/>
            <person name="Bouck J.B."/>
            <person name="Sodergren E.J."/>
            <person name="Worley K.C."/>
            <person name="Rives C.M."/>
            <person name="Gorrell J.H."/>
            <person name="Metzker M.L."/>
            <person name="Naylor S.L."/>
            <person name="Kucherlapati R.S."/>
            <person name="Nelson D.L."/>
            <person name="Weinstock G.M."/>
            <person name="Sakaki Y."/>
            <person name="Fujiyama A."/>
            <person name="Hattori M."/>
            <person name="Yada T."/>
            <person name="Toyoda A."/>
            <person name="Itoh T."/>
            <person name="Kawagoe C."/>
            <person name="Watanabe H."/>
            <person name="Totoki Y."/>
            <person name="Taylor T."/>
            <person name="Weissenbach J."/>
            <person name="Heilig R."/>
            <person name="Saurin W."/>
            <person name="Artiguenave F."/>
            <person name="Brottier P."/>
            <person name="Bruls T."/>
            <person name="Pelletier E."/>
            <person name="Robert C."/>
            <person name="Wincker P."/>
            <person name="Smith D.R."/>
            <person name="Doucette-Stamm L."/>
            <person name="Rubenfield M."/>
            <person name="Weinstock K."/>
            <person name="Lee H.M."/>
            <person name="Dubois J."/>
            <person name="Rosenthal A."/>
            <person name="Platzer M."/>
            <person name="Nyakatura G."/>
            <person name="Taudien S."/>
            <person name="Rump A."/>
            <person name="Yang H."/>
            <person name="Yu J."/>
            <person name="Wang J."/>
            <person name="Huang G."/>
            <person name="Gu J."/>
            <person name="Hood L."/>
            <person name="Rowen L."/>
            <person name="Madan A."/>
            <person name="Qin S."/>
            <person name="Davis R.W."/>
            <person name="Federspiel N.A."/>
            <person name="Abola A.P."/>
            <person name="Proctor M.J."/>
            <person name="Myers R.M."/>
            <person name="Schmutz J."/>
            <person name="Dickson M."/>
            <person name="Grimwood J."/>
            <person name="Cox D.R."/>
            <person name="Olson M.V."/>
            <person name="Kaul R."/>
            <person name="Raymond C."/>
            <person name="Shimizu N."/>
            <person name="Kawasaki K."/>
            <person name="Minoshima S."/>
            <person name="Evans G.A."/>
            <person name="Athanasiou M."/>
            <person name="Schultz R."/>
            <person name="Roe B.A."/>
            <person name="Chen F."/>
            <person name="Pan H."/>
            <person name="Ramser J."/>
            <person name="Lehrach H."/>
            <person name="Reinhardt R."/>
            <person name="McCombie W.R."/>
            <person name="de la Bastide M."/>
            <person name="Dedhia N."/>
            <person name="Blocker H."/>
            <person name="Hornischer K."/>
            <person name="Nordsiek G."/>
            <person name="Agarwala R."/>
            <person name="Aravind L."/>
            <person name="Bailey J.A."/>
            <person name="Bateman A."/>
            <person name="Batzoglou S."/>
            <person name="Birney E."/>
            <person name="Bork P."/>
            <person name="Brown D.G."/>
            <person name="Burge C.B."/>
            <person name="Cerutti L."/>
            <person name="Chen H.C."/>
            <person name="Church D."/>
            <person name="Clamp M."/>
            <person name="Copley R.R."/>
            <person name="Doerks T."/>
            <person name="Eddy S.R."/>
            <person name="Eichler E.E."/>
            <person name="Furey T.S."/>
            <person name="Galagan J."/>
            <person name="Gilbert J.G."/>
            <person name="Harmon C."/>
            <person name="Hayashizaki Y."/>
            <person name="Haussler D."/>
            <person name="Hermjakob H."/>
            <person name="Hokamp K."/>
            <person name="Jang W."/>
            <person name="Johnson L.S."/>
            <person name="Jones T.A."/>
            <person name="Kasif S."/>
            <person name="Kaspryzk A."/>
            <person name="Kennedy S."/>
            <person name="Kent W.J."/>
            <person name="Kitts P."/>
            <person name="Koonin E.V."/>
            <person name="Korf I."/>
            <person name="Kulp D."/>
            <person name="Lancet D."/>
            <person name="Lowe T.M."/>
            <person name="McLysaght A."/>
            <person name="Mikkelsen T."/>
            <person name="Moran J.V."/>
            <person name="Mulder N."/>
            <person name="Pollara V.J."/>
            <person name="Ponting C.P."/>
            <person name="Schuler G."/>
            <person name="Schultz J."/>
            <person name="Slater G."/>
            <person name="Smit A.F."/>
            <person name="Stupka E."/>
            <person name="Szustakowski J."/>
            <person name="Thierry-Mieg D."/>
            <person name="Thierry-Mieg J."/>
            <person name="Wagner L."/>
            <person name="Wallis J."/>
            <person name="Wheeler R."/>
            <person name="Williams A."/>
            <person name="Wolf Y.I."/>
            <person name="Wolfe K.H."/>
            <person name="Yang S.P."/>
            <person name="Yeh R.F."/>
            <person name="Collins F."/>
            <person name="Guyer M.S."/>
            <person name="Peterson J."/>
            <person name="Felsenfeld A."/>
            <person name="Wetterstrand K.A."/>
            <person name="Patrinos A."/>
            <person name="Morgan M.J."/>
            <person name="de Jong P."/>
            <person name="Catanese J.J."/>
            <person name="Osoegawa K."/>
            <person name="Shizuya H."/>
            <person name="Choi S."/>
            <person name="Chen Y.J."/>
        </authorList>
    </citation>
    <scope>NUCLEOTIDE SEQUENCE [LARGE SCALE GENOMIC DNA]</scope>
</reference>
<feature type="domain" description="ELK" evidence="8">
    <location>
        <begin position="624"/>
        <end position="645"/>
    </location>
</feature>
<feature type="compositionally biased region" description="Basic and acidic residues" evidence="7">
    <location>
        <begin position="1698"/>
        <end position="1711"/>
    </location>
</feature>
<evidence type="ECO:0007829" key="12">
    <source>
        <dbReference type="ProteomicsDB" id="A0A7P0TBH8"/>
    </source>
</evidence>
<feature type="coiled-coil region" evidence="6">
    <location>
        <begin position="3652"/>
        <end position="3679"/>
    </location>
</feature>
<dbReference type="Proteomes" id="UP000005640">
    <property type="component" value="Chromosome 7"/>
</dbReference>
<feature type="region of interest" description="Disordered" evidence="7">
    <location>
        <begin position="1"/>
        <end position="57"/>
    </location>
</feature>
<evidence type="ECO:0000256" key="4">
    <source>
        <dbReference type="ARBA" id="ARBA00023054"/>
    </source>
</evidence>
<keyword evidence="3" id="KW-0597">Phosphoprotein</keyword>
<reference evidence="9" key="4">
    <citation type="submission" date="2025-08" db="UniProtKB">
        <authorList>
            <consortium name="Ensembl"/>
        </authorList>
    </citation>
    <scope>IDENTIFICATION</scope>
</reference>
<feature type="compositionally biased region" description="Basic and acidic residues" evidence="7">
    <location>
        <begin position="45"/>
        <end position="56"/>
    </location>
</feature>
<evidence type="ECO:0000256" key="7">
    <source>
        <dbReference type="SAM" id="MobiDB-lite"/>
    </source>
</evidence>
<feature type="compositionally biased region" description="Basic residues" evidence="7">
    <location>
        <begin position="34"/>
        <end position="44"/>
    </location>
</feature>
<organism evidence="9 10">
    <name type="scientific">Homo sapiens</name>
    <name type="common">Human</name>
    <dbReference type="NCBI Taxonomy" id="9606"/>
    <lineage>
        <taxon>Eukaryota</taxon>
        <taxon>Metazoa</taxon>
        <taxon>Chordata</taxon>
        <taxon>Craniata</taxon>
        <taxon>Vertebrata</taxon>
        <taxon>Euteleostomi</taxon>
        <taxon>Mammalia</taxon>
        <taxon>Eutheria</taxon>
        <taxon>Euarchontoglires</taxon>
        <taxon>Primates</taxon>
        <taxon>Haplorrhini</taxon>
        <taxon>Catarrhini</taxon>
        <taxon>Hominidae</taxon>
        <taxon>Homo</taxon>
    </lineage>
</organism>
<keyword evidence="2" id="KW-0963">Cytoplasm</keyword>
<feature type="coiled-coil region" evidence="6">
    <location>
        <begin position="270"/>
        <end position="635"/>
    </location>
</feature>
<feature type="domain" description="ELK" evidence="8">
    <location>
        <begin position="654"/>
        <end position="675"/>
    </location>
</feature>
<feature type="coiled-coil region" evidence="6">
    <location>
        <begin position="945"/>
        <end position="1000"/>
    </location>
</feature>
<dbReference type="PANTHER" id="PTHR44981">
    <property type="entry name" value="PERICENTRIN-LIKE PROTEIN, ISOFORM F"/>
    <property type="match status" value="1"/>
</dbReference>
<sequence length="3923" mass="454768">MEDEERQKKLEAGKAKLAQFRQRKAQSDGQSPSKKQKKKRKTSSSKHDVSAHHDLNIDQSQCNEMYINSSQRVESTVIPESTIMRTLHSGEITSHEQGFSVELESEISTTADDCSSEVNGCSFVMRTGKPTNLLREEEFGVDDSYSEQGAQDSPTHLEMMESELAGKQHEIEELNRELEEMRVTYGTEGLQQLQEFEAAIKQRDGIITQLTANLQQARREKDETMREFLELTEQSQKLQIQFQQLQASETLRNSTHSSTAADLLQAKQQILTHQQQLEEQDHLLEDYQKKKEDFTMQISFLQEKIKVYEMEQDKKVENSNKEEIQEKETIIEELNTKIIEEEKKTLELKDKLTTADKLLGELQEQIVQKNQEIKNMKLELTNSKQKERQSSEEIKQLMGTVEELQKRNHKDSQFETDIVQRMEQETQRKLEQLRAELDEMYGQQIVQMKQELIRQHMAQMEEMKTRHKGEMENALRSYSNITVNEDQIKLMNVAINELNIKLQDTNSQKEKLKEELGLILEEKCALQRQLEDLVEELSFSREQIQRARQTIAEQESKLNEAHKSLSTVEDLKAEIVSASESRKELELKHEAEVTNYKIKLEMLEKEKNAVLDRMAESQEAELERLRTQLLFSHEEELSKLKEDLEIEHRINIEKLKDNLGIHYKQQIDGLQNEMSQKIETMQFEKDNLITKQNQLILEISKLKDLQQSLVNSKSEEMTLQINELQKEIEILRQEEKEKGTLEQEVQELQLKTELLEKQMKEKENDLQEKFAQLEAENSILKDEKKTLEDMLKIHTPVSQEERLIFLDSIKSKSKDSVWEKEIEILIEENEDLKQQCIQLNEEIEKQRNTFSFAEKNFEVNYQELQEEYACLLKVKDDLEDSKNKQELEYKSKLKALNEELHLQRINPTTVKMKSSVFDEDKTFVAETLEMGEVVEKDTTELMEKLEVTKREKLELSQRLSDLSEQLKQKHGEISFLNEEVKSLKQEKEQVSLRCRELEIIINHNRAENVQSCDTQVSSLLDGVVTMTSRGAEGSVSKVNKSFGEESKIMVEDKVSFENMTVGEESKQEQLILDHLPSVTKESSLRATQPSENDKLQKELNVLKSEQNDLRLQMEAQRICLSLVYSTHVDQVREYMENEKDKALCSLKEELIFAQEEKIKELQKIHQLELQTMKTQETGDEGKPLHLLIGKLQKAVSEECSYFLQTLCSVLGEYYTPALKCEVNAEDKENSGDYISENEDPELQDYRYEVQDFQENMHTLLNKVTEEYNKLLVLQTRLSKIWGQQTDGMKLEFGEENLPKEETEFLSIHSQMTNLEDIDVNHKSKLSSLQDLEKTKLEEQVQELESLISSLQQQLKETEQNYEAEIHCLQKRLQAVSESTVPPSLPVDSVVITESDAQRTMYPGSCVKKNIDGTIEFSGEFGVKEETNIVKLLEKQYQEQLEEEVAKVIVSMSIAFAQQTELSRISGGKENTASSKQAHAVCQQEQHYFNEMKLSQDQIGFQTFETVDVKFKEEFKPLSKELGEHGKEILLSNSDPHDIPESKDCVLTISEEMFSKDKTFIVRQSIHDEISVSSMDASRQLMLNEEQLEDMRQELVRQYQEHQQATELLRQAHMRQMERQREDQEQLQEEIKRLNRQLAQRSSIDNENLVSERERVLLEELEALKQLSLAGREKLCCELRNSSTQTQNGNENQGEVEEQTFKEKELDRKPEDVPPEILSNERYALQKANNRLLKILLEVVKTTAAVEETIGRHVLGILDRSSKSQSSASLIWRSEAEASVKSCVHEEHTRVTDESIPSYSGSDMPRNDINMWSKVTEEGTELSQRLVRSGFAGTEIDPENEELMLNISSRLQAAVEKLLEAISETSSQLEHAKVTQTELMRESFRQKQEATESLKCQEELRERLHEESRAREQLAVELSKAEGVIDGYADEKTLFERQIQEKTDIIDRLEQELLCASNRLQELEAEQQQIQEERELLSRQKEAMKAEAGPVEQQLLQETEKLMKEKLEVQCQAEKVRDDLQKQVKALEIDVEEQVSRFIELEQEKNTELMDLRQQNQALEKQLEKMRKFLDEQAIDREHERDVFQQEIQKLEQQLKVVPRFQPISEHQTREVEQLANHLKEKTDKCSELLLSKEQLQRDIQERNEEIEKLEFRVRELEQALLVSADTFQKVEDRKHFGAVEAKPELSLEVQLQAERDAIDRKEKEITNLEEQLEQFREELENKNEEVQQLHMQLEIQKKESTTRLQELEQENKLFKDDMEKLGLAIKESDAMSTQDQHVLFGKFAQIIQEKEVEIDQLNEQVTKLQQQLKITTDNKVIEEKNELIRDLETQIECLMSDQECVKRNREEEIEQLNEVIEKLQQELANIGQKTSMNAHSLSEEADSLKHQLDVVIAEKLALEQQVETANEEMTFMKNVLKETNFKMNQLTQELFSLKRERESVEKIQSIPENSVNVAIDHLSKDKPELEVVLTEDALKSLENQTYFKSFEENGKGSIINLETRLLQLESTVSAKDLELTQCYKQIKDMQEQGQFETEMLQKKIVNLQKIVEEKVAAALVSQIQLEAVQEYAKFCQDNQTISSEPERTNIQNLNQLREDELGSDISALTLRISELESQVVEMHTSLILEKEQVEIAEKNVLEKEKKLLELQKLLEGNEKKQREKEKKRSPQDVEVLKTTTELFHSNEESGFFNELEALRAESVATKAELASYKEKAEKLQEELLVKETNMTSLQKDLSQVRDHLAEAKEKLSILEKEDETEVQESKKACMFEPLPIKLSKSIASQTDGTLKISSSNQTPQILVKNAGIQINLQSECSSEEVTEIISQFTEKIEKMQELHAAEILDMESRHISETETLKREHYVAVQLLKEECGTLKAVIQCLRSKEGSSIPELAHSDAYQTREICSSDSGSDWGQGIYLTHSQGFDIASEGRGEESESATDSFPKKIKGLLRAVHNEGMQVLSLTESPYSDGEDHSIQQVSEPWLEERKAYINTISSLKDLITKMQLQREAEVYDSSQSHESFSDWRGELLLALQQVFLEERSVLLAAFRTELTALGTTDAVGLLNCLEQRIQEQGVEYQAAMECLQKADRRSLLSEIQALHAQMNGRKITLKREQESEKPSQELLEYNIQQKQSQMLEMQVELSSMKDRATELQEQLSSEKMVVAELKSELAQTKLELETTLKAQHKHLKELEAFRLEVKDKTDEVHLLNDTLASEQKKSRELQWALEKEKAKLGRSEERDKEELEDLKFSLESQKQRNLQLNLLLEQQKQLLNESQQKIESQRMLYDAQLSEEQGRNLELQVLLESEKVRIREMSSTLDRERELHAQLQSSDGTGQSRPPLPSEDLLKELQKQLEEKHSRIVELLNETEKYKLDSLQTRQQMEKDRQVHRKTLQTEQEANTEGQKKMHELQSKVEDLQRQLEEKRQQVYKLDLEGQRLQGIMQEFQKQELEREEKRESRRILYQNLNEPTTWSLTSDRTRNWVLQQKIEGETKESNYAKLIEMNGGGTGCNHELEMIRQKLQCVASKLQVLPQKASERLQFETADDEDFIWVQENIDEIILQLQKLTGQQGEEPSLVSPSTSCGSLTERLLRQNAELTGHISQLTEEKNDLRNMVMKLEEQIRWYRQTGAGRDNSSRFSLNGGANIEAIIASEKEVWNREKLTLQKSLKRAEAEVYKLKAELRNDSLLQTLSPDSEHVTLKRIYGKYLRAESFRKALIYQKKYLLLLLGGFQECEDATLALLARMGGQPAFTDLEVITNRPKGFTRFRSAVRVSIAISRMKFLVRRWHRVTGSVSININRDGFGLNQGAEKTDSFYHSSGGLELYGEPRHTTYRSRSDLDYIRSPLPFQNRYPGTPADFNPGSLACSQLQNYDPDRALTDYITRLEALQRRLGTIQSGALSLTTSWQHHSARPTAPLSLKFFHTH</sequence>
<feature type="domain" description="ELK" evidence="8">
    <location>
        <begin position="432"/>
        <end position="453"/>
    </location>
</feature>
<dbReference type="SMR" id="A0A7P0TBH8"/>
<reference evidence="9 10" key="2">
    <citation type="journal article" date="2003" name="Nature">
        <title>The DNA sequence of human chromosome 7.</title>
        <authorList>
            <person name="Hillier L.W."/>
            <person name="Fulton R.S."/>
            <person name="Fulton L.A."/>
            <person name="Graves T.A."/>
            <person name="Pepin K.H."/>
            <person name="Wagner-McPherson C."/>
            <person name="Layman D."/>
            <person name="Maas J."/>
            <person name="Jaeger S."/>
            <person name="Walker R."/>
            <person name="Wylie K."/>
            <person name="Sekhon M."/>
            <person name="Becker M.C."/>
            <person name="O'Laughlin M.D."/>
            <person name="Schaller M.E."/>
            <person name="Fewell G.A."/>
            <person name="Delehaunty K.D."/>
            <person name="Miner T.L."/>
            <person name="Nash W.E."/>
            <person name="Cordes M."/>
            <person name="Du H."/>
            <person name="Sun H."/>
            <person name="Edwards J."/>
            <person name="Bradshaw-Cordum H."/>
            <person name="Ali J."/>
            <person name="Andrews S."/>
            <person name="Isak A."/>
            <person name="Vanbrunt A."/>
            <person name="Nguyen C."/>
            <person name="Du F."/>
            <person name="Lamar B."/>
            <person name="Courtney L."/>
            <person name="Kalicki J."/>
            <person name="Ozersky P."/>
            <person name="Bielicki L."/>
            <person name="Scott K."/>
            <person name="Holmes A."/>
            <person name="Harkins R."/>
            <person name="Harris A."/>
            <person name="Strong C.M."/>
            <person name="Hou S."/>
            <person name="Tomlinson C."/>
            <person name="Dauphin-Kohlberg S."/>
            <person name="Kozlowicz-Reilly A."/>
            <person name="Leonard S."/>
            <person name="Rohlfing T."/>
            <person name="Rock S.M."/>
            <person name="Tin-Wollam A.M."/>
            <person name="Abbott A."/>
            <person name="Minx P."/>
            <person name="Maupin R."/>
            <person name="Strowmatt C."/>
            <person name="Latreille P."/>
            <person name="Miller N."/>
            <person name="Johnson D."/>
            <person name="Murray J."/>
            <person name="Woessner J.P."/>
            <person name="Wendl M.C."/>
            <person name="Yang S.P."/>
            <person name="Schultz B.R."/>
            <person name="Wallis J.W."/>
            <person name="Spieth J."/>
            <person name="Bieri T.A."/>
            <person name="Nelson J.O."/>
            <person name="Berkowicz N."/>
            <person name="Wohldmann P.E."/>
            <person name="Cook L.L."/>
            <person name="Hickenbotham M.T."/>
            <person name="Eldred J."/>
            <person name="Williams D."/>
            <person name="Bedell J.A."/>
            <person name="Mardis E.R."/>
            <person name="Clifton S.W."/>
            <person name="Chissoe S.L."/>
            <person name="Marra M.A."/>
            <person name="Raymond C."/>
            <person name="Haugen E."/>
            <person name="Gillett W."/>
            <person name="Zhou Y."/>
            <person name="James R."/>
            <person name="Phelps K."/>
            <person name="Iadanoto S."/>
            <person name="Bubb K."/>
            <person name="Simms E."/>
            <person name="Levy R."/>
            <person name="Clendenning J."/>
            <person name="Kaul R."/>
            <person name="Kent W.J."/>
            <person name="Furey T.S."/>
            <person name="Baertsch R.A."/>
            <person name="Brent M.R."/>
            <person name="Keibler E."/>
            <person name="Flicek P."/>
            <person name="Bork P."/>
            <person name="Suyama M."/>
            <person name="Bailey J.A."/>
            <person name="Portnoy M.E."/>
            <person name="Torrents D."/>
            <person name="Chinwalla A.T."/>
            <person name="Gish W.R."/>
            <person name="Eddy S.R."/>
            <person name="McPherson J.D."/>
            <person name="Olson M.V."/>
            <person name="Eichler E.E."/>
            <person name="Green E.D."/>
            <person name="Waterston R.H."/>
            <person name="Wilson R.K."/>
        </authorList>
    </citation>
    <scope>NUCLEOTIDE SEQUENCE [LARGE SCALE GENOMIC DNA]</scope>
</reference>
<feature type="coiled-coil region" evidence="6">
    <location>
        <begin position="157"/>
        <end position="241"/>
    </location>
</feature>
<dbReference type="Ensembl" id="ENST00000681412.1">
    <property type="protein sequence ID" value="ENSP00000506486.1"/>
    <property type="gene ID" value="ENSG00000127914.20"/>
</dbReference>
<dbReference type="EMBL" id="AC004013">
    <property type="status" value="NOT_ANNOTATED_CDS"/>
    <property type="molecule type" value="Genomic_DNA"/>
</dbReference>
<gene>
    <name evidence="9" type="primary">AKAP9</name>
</gene>
<feature type="coiled-coil region" evidence="6">
    <location>
        <begin position="2622"/>
        <end position="2663"/>
    </location>
</feature>
<evidence type="ECO:0000313" key="9">
    <source>
        <dbReference type="Ensembl" id="ENSP00000506486.1"/>
    </source>
</evidence>
<accession>A0A7P0TBH8</accession>
<dbReference type="PANTHER" id="PTHR44981:SF1">
    <property type="entry name" value="A-KINASE ANCHOR PROTEIN 9"/>
    <property type="match status" value="1"/>
</dbReference>
<dbReference type="DisGeNET" id="10142"/>
<evidence type="ECO:0007829" key="11">
    <source>
        <dbReference type="PeptideAtlas" id="A0A7P0TBH8"/>
    </source>
</evidence>
<feature type="coiled-coil region" evidence="6">
    <location>
        <begin position="2118"/>
        <end position="2159"/>
    </location>
</feature>
<comment type="subcellular location">
    <subcellularLocation>
        <location evidence="1">Cytoplasm</location>
        <location evidence="1">Cytoskeleton</location>
        <location evidence="1">Microtubule organizing center</location>
        <location evidence="1">Centrosome</location>
    </subcellularLocation>
</comment>
<feature type="domain" description="ELK" evidence="8">
    <location>
        <begin position="961"/>
        <end position="981"/>
    </location>
</feature>
<feature type="region of interest" description="Disordered" evidence="7">
    <location>
        <begin position="3377"/>
        <end position="3405"/>
    </location>
</feature>
<feature type="compositionally biased region" description="Basic and acidic residues" evidence="7">
    <location>
        <begin position="1"/>
        <end position="14"/>
    </location>
</feature>
<dbReference type="EMBL" id="AC000066">
    <property type="status" value="NOT_ANNOTATED_CDS"/>
    <property type="molecule type" value="Genomic_DNA"/>
</dbReference>
<dbReference type="GO" id="GO:0007165">
    <property type="term" value="P:signal transduction"/>
    <property type="evidence" value="ECO:0007669"/>
    <property type="project" value="InterPro"/>
</dbReference>
<reference evidence="9 10" key="3">
    <citation type="journal article" date="2004" name="Nature">
        <title>Finishing the euchromatic sequence of the human genome.</title>
        <authorList>
            <consortium name="International Human Genome Sequencing Consortium"/>
        </authorList>
    </citation>
    <scope>NUCLEOTIDE SEQUENCE [LARGE SCALE GENOMIC DNA]</scope>
</reference>
<dbReference type="GO" id="GO:0005794">
    <property type="term" value="C:Golgi apparatus"/>
    <property type="evidence" value="ECO:0000314"/>
    <property type="project" value="HPA"/>
</dbReference>
<dbReference type="EMBL" id="AC000120">
    <property type="status" value="NOT_ANNOTATED_CDS"/>
    <property type="molecule type" value="Genomic_DNA"/>
</dbReference>
<dbReference type="EMBL" id="KF458509">
    <property type="status" value="NOT_ANNOTATED_CDS"/>
    <property type="molecule type" value="Genomic_DNA"/>
</dbReference>
<evidence type="ECO:0000256" key="1">
    <source>
        <dbReference type="ARBA" id="ARBA00004300"/>
    </source>
</evidence>
<dbReference type="InterPro" id="IPR005539">
    <property type="entry name" value="ELK_dom"/>
</dbReference>
<evidence type="ECO:0000256" key="3">
    <source>
        <dbReference type="ARBA" id="ARBA00022553"/>
    </source>
</evidence>
<feature type="compositionally biased region" description="Low complexity" evidence="7">
    <location>
        <begin position="1682"/>
        <end position="1692"/>
    </location>
</feature>
<dbReference type="SMART" id="SM01188">
    <property type="entry name" value="ELK"/>
    <property type="match status" value="4"/>
</dbReference>
<dbReference type="HGNC" id="HGNC:379">
    <property type="gene designation" value="AKAP9"/>
</dbReference>
<keyword evidence="4 6" id="KW-0175">Coiled coil</keyword>
<feature type="coiled-coil region" evidence="6">
    <location>
        <begin position="2184"/>
        <end position="2443"/>
    </location>
</feature>
<dbReference type="InterPro" id="IPR019528">
    <property type="entry name" value="PACT_domain"/>
</dbReference>
<feature type="coiled-coil region" evidence="6">
    <location>
        <begin position="1886"/>
        <end position="1986"/>
    </location>
</feature>
<feature type="coiled-coil region" evidence="6">
    <location>
        <begin position="2016"/>
        <end position="2093"/>
    </location>
</feature>
<feature type="coiled-coil region" evidence="6">
    <location>
        <begin position="2691"/>
        <end position="2760"/>
    </location>
</feature>
<protein>
    <submittedName>
        <fullName evidence="9">A-kinase anchoring protein 9</fullName>
    </submittedName>
</protein>
<evidence type="ECO:0000256" key="2">
    <source>
        <dbReference type="ARBA" id="ARBA00022490"/>
    </source>
</evidence>
<keyword evidence="11 12" id="KW-1267">Proteomics identification</keyword>
<feature type="coiled-coil region" evidence="6">
    <location>
        <begin position="1333"/>
        <end position="1378"/>
    </location>
</feature>
<evidence type="ECO:0000259" key="8">
    <source>
        <dbReference type="SMART" id="SM01188"/>
    </source>
</evidence>
<evidence type="ECO:0000313" key="10">
    <source>
        <dbReference type="Proteomes" id="UP000005640"/>
    </source>
</evidence>
<feature type="coiled-coil region" evidence="6">
    <location>
        <begin position="815"/>
        <end position="881"/>
    </location>
</feature>
<evidence type="ECO:0000256" key="5">
    <source>
        <dbReference type="ARBA" id="ARBA00023212"/>
    </source>
</evidence>